<keyword evidence="6" id="KW-0496">Mitochondrion</keyword>
<dbReference type="PIRSF" id="PIRSF016262">
    <property type="entry name" value="LPLase"/>
    <property type="match status" value="1"/>
</dbReference>
<comment type="pathway">
    <text evidence="2 6">Protein modification; protein lipoylation via endogenous pathway; protein N(6)-(lipoyl)lysine from octanoyl-[acyl-carrier-protein]: step 1/2.</text>
</comment>
<dbReference type="PROSITE" id="PS51733">
    <property type="entry name" value="BPL_LPL_CATALYTIC"/>
    <property type="match status" value="1"/>
</dbReference>
<dbReference type="GO" id="GO:0033819">
    <property type="term" value="F:lipoyl(octanoyl) transferase activity"/>
    <property type="evidence" value="ECO:0007669"/>
    <property type="project" value="UniProtKB-EC"/>
</dbReference>
<keyword evidence="4 6" id="KW-0808">Transferase</keyword>
<sequence length="241" mass="25561">MSRLVRVRHLGLVSYSAGLAAQRAALSAHQAALAAGGPAPHELLLLEHRPVYTVGRRQQGADTAAEEARLRRLGAEFERTGRGGLITFHGPGQLVAYPMLNLRQLGVPGPRRYVCLLEQAIIDVCGRLGVSAATSPHTGVWVGDNKVCALGIHLTQRVLTSHGLALNCSVDLDWFRHIVPCGIADKFVTSLTAELGRPVAVAEAAPLVAEALAARLGCRLVWEDGDRPASDVSAAQPITAE</sequence>
<accession>A0A6A4XCQ7</accession>
<dbReference type="FunFam" id="3.30.930.10:FF:000035">
    <property type="entry name" value="Putative lipoyltransferase 2, mitochondrial"/>
    <property type="match status" value="1"/>
</dbReference>
<protein>
    <recommendedName>
        <fullName evidence="6">Octanoyl-[acyl-carrier-protein]:protein N-octanoyltransferase LIPT2, mitochondrial</fullName>
        <ecNumber evidence="6">2.3.1.181</ecNumber>
    </recommendedName>
</protein>
<feature type="binding site" evidence="8">
    <location>
        <begin position="82"/>
        <end position="89"/>
    </location>
    <ligand>
        <name>substrate</name>
    </ligand>
</feature>
<dbReference type="NCBIfam" id="NF010925">
    <property type="entry name" value="PRK14345.1"/>
    <property type="match status" value="1"/>
</dbReference>
<feature type="active site" description="Acyl-thioester intermediate" evidence="7">
    <location>
        <position position="181"/>
    </location>
</feature>
<evidence type="ECO:0000256" key="7">
    <source>
        <dbReference type="PIRSR" id="PIRSR016262-1"/>
    </source>
</evidence>
<proteinExistence type="inferred from homology"/>
<evidence type="ECO:0000256" key="6">
    <source>
        <dbReference type="PIRNR" id="PIRNR016262"/>
    </source>
</evidence>
<dbReference type="NCBIfam" id="TIGR00214">
    <property type="entry name" value="lipB"/>
    <property type="match status" value="1"/>
</dbReference>
<organism evidence="11 12">
    <name type="scientific">Amphibalanus amphitrite</name>
    <name type="common">Striped barnacle</name>
    <name type="synonym">Balanus amphitrite</name>
    <dbReference type="NCBI Taxonomy" id="1232801"/>
    <lineage>
        <taxon>Eukaryota</taxon>
        <taxon>Metazoa</taxon>
        <taxon>Ecdysozoa</taxon>
        <taxon>Arthropoda</taxon>
        <taxon>Crustacea</taxon>
        <taxon>Multicrustacea</taxon>
        <taxon>Cirripedia</taxon>
        <taxon>Thoracica</taxon>
        <taxon>Thoracicalcarea</taxon>
        <taxon>Balanomorpha</taxon>
        <taxon>Balanoidea</taxon>
        <taxon>Balanidae</taxon>
        <taxon>Amphibalaninae</taxon>
        <taxon>Amphibalanus</taxon>
    </lineage>
</organism>
<dbReference type="InterPro" id="IPR020605">
    <property type="entry name" value="Octanoyltransferase_CS"/>
</dbReference>
<name>A0A6A4XCQ7_AMPAM</name>
<dbReference type="InterPro" id="IPR004143">
    <property type="entry name" value="BPL_LPL_catalytic"/>
</dbReference>
<keyword evidence="12" id="KW-1185">Reference proteome</keyword>
<dbReference type="PANTHER" id="PTHR10993:SF7">
    <property type="entry name" value="LIPOYLTRANSFERASE 2, MITOCHONDRIAL-RELATED"/>
    <property type="match status" value="1"/>
</dbReference>
<gene>
    <name evidence="11" type="primary">lipt2</name>
    <name evidence="11" type="ORF">FJT64_001788</name>
</gene>
<evidence type="ECO:0000259" key="10">
    <source>
        <dbReference type="PROSITE" id="PS51733"/>
    </source>
</evidence>
<dbReference type="AlphaFoldDB" id="A0A6A4XCQ7"/>
<evidence type="ECO:0000313" key="11">
    <source>
        <dbReference type="EMBL" id="KAF0312072.1"/>
    </source>
</evidence>
<comment type="subcellular location">
    <subcellularLocation>
        <location evidence="1 6">Mitochondrion</location>
    </subcellularLocation>
</comment>
<feature type="domain" description="BPL/LPL catalytic" evidence="10">
    <location>
        <begin position="37"/>
        <end position="220"/>
    </location>
</feature>
<feature type="site" description="Lowers pKa of active site Cys" evidence="9">
    <location>
        <position position="146"/>
    </location>
</feature>
<feature type="binding site" evidence="8">
    <location>
        <begin position="163"/>
        <end position="165"/>
    </location>
    <ligand>
        <name>substrate</name>
    </ligand>
</feature>
<dbReference type="PROSITE" id="PS01313">
    <property type="entry name" value="LIPB"/>
    <property type="match status" value="1"/>
</dbReference>
<evidence type="ECO:0000256" key="3">
    <source>
        <dbReference type="ARBA" id="ARBA00007907"/>
    </source>
</evidence>
<dbReference type="CDD" id="cd16444">
    <property type="entry name" value="LipB"/>
    <property type="match status" value="1"/>
</dbReference>
<dbReference type="Proteomes" id="UP000440578">
    <property type="component" value="Unassembled WGS sequence"/>
</dbReference>
<dbReference type="InterPro" id="IPR045864">
    <property type="entry name" value="aa-tRNA-synth_II/BPL/LPL"/>
</dbReference>
<evidence type="ECO:0000256" key="9">
    <source>
        <dbReference type="PIRSR" id="PIRSR016262-3"/>
    </source>
</evidence>
<dbReference type="InterPro" id="IPR000544">
    <property type="entry name" value="Octanoyltransferase"/>
</dbReference>
<dbReference type="PANTHER" id="PTHR10993">
    <property type="entry name" value="OCTANOYLTRANSFERASE"/>
    <property type="match status" value="1"/>
</dbReference>
<dbReference type="Pfam" id="PF21948">
    <property type="entry name" value="LplA-B_cat"/>
    <property type="match status" value="1"/>
</dbReference>
<dbReference type="GO" id="GO:0009249">
    <property type="term" value="P:protein lipoylation"/>
    <property type="evidence" value="ECO:0007669"/>
    <property type="project" value="InterPro"/>
</dbReference>
<evidence type="ECO:0000256" key="1">
    <source>
        <dbReference type="ARBA" id="ARBA00004173"/>
    </source>
</evidence>
<dbReference type="EC" id="2.3.1.181" evidence="6"/>
<dbReference type="GO" id="GO:0005739">
    <property type="term" value="C:mitochondrion"/>
    <property type="evidence" value="ECO:0007669"/>
    <property type="project" value="UniProtKB-SubCell"/>
</dbReference>
<comment type="function">
    <text evidence="6">Catalyzes the transfer of endogenously produced octanoic acid from octanoyl-acyl-carrier-protein onto the lipoyl domains of lipoate-dependent enzymes. Lipoyl-ACP can also act as a substrate although octanoyl-ACP is likely to be the physiological substrate.</text>
</comment>
<dbReference type="UniPathway" id="UPA00538">
    <property type="reaction ID" value="UER00592"/>
</dbReference>
<evidence type="ECO:0000256" key="8">
    <source>
        <dbReference type="PIRSR" id="PIRSR016262-2"/>
    </source>
</evidence>
<comment type="catalytic activity">
    <reaction evidence="6">
        <text>octanoyl-[ACP] + L-lysyl-[protein] = N(6)-octanoyl-L-lysyl-[protein] + holo-[ACP] + H(+)</text>
        <dbReference type="Rhea" id="RHEA:17665"/>
        <dbReference type="Rhea" id="RHEA-COMP:9636"/>
        <dbReference type="Rhea" id="RHEA-COMP:9685"/>
        <dbReference type="Rhea" id="RHEA-COMP:9752"/>
        <dbReference type="Rhea" id="RHEA-COMP:9928"/>
        <dbReference type="ChEBI" id="CHEBI:15378"/>
        <dbReference type="ChEBI" id="CHEBI:29969"/>
        <dbReference type="ChEBI" id="CHEBI:64479"/>
        <dbReference type="ChEBI" id="CHEBI:78463"/>
        <dbReference type="ChEBI" id="CHEBI:78809"/>
        <dbReference type="EC" id="2.3.1.181"/>
    </reaction>
</comment>
<dbReference type="EMBL" id="VIIS01000192">
    <property type="protein sequence ID" value="KAF0312072.1"/>
    <property type="molecule type" value="Genomic_DNA"/>
</dbReference>
<evidence type="ECO:0000313" key="12">
    <source>
        <dbReference type="Proteomes" id="UP000440578"/>
    </source>
</evidence>
<keyword evidence="5 6" id="KW-0012">Acyltransferase</keyword>
<dbReference type="SUPFAM" id="SSF55681">
    <property type="entry name" value="Class II aaRS and biotin synthetases"/>
    <property type="match status" value="1"/>
</dbReference>
<comment type="caution">
    <text evidence="11">The sequence shown here is derived from an EMBL/GenBank/DDBJ whole genome shotgun (WGS) entry which is preliminary data.</text>
</comment>
<comment type="similarity">
    <text evidence="3 6">Belongs to the LipB family.</text>
</comment>
<evidence type="ECO:0000256" key="2">
    <source>
        <dbReference type="ARBA" id="ARBA00004821"/>
    </source>
</evidence>
<evidence type="ECO:0000256" key="4">
    <source>
        <dbReference type="ARBA" id="ARBA00022679"/>
    </source>
</evidence>
<reference evidence="11 12" key="1">
    <citation type="submission" date="2019-07" db="EMBL/GenBank/DDBJ databases">
        <title>Draft genome assembly of a fouling barnacle, Amphibalanus amphitrite (Darwin, 1854): The first reference genome for Thecostraca.</title>
        <authorList>
            <person name="Kim W."/>
        </authorList>
    </citation>
    <scope>NUCLEOTIDE SEQUENCE [LARGE SCALE GENOMIC DNA]</scope>
    <source>
        <strain evidence="11">SNU_AA5</strain>
        <tissue evidence="11">Soma without cirri and trophi</tissue>
    </source>
</reference>
<feature type="binding site" evidence="8">
    <location>
        <begin position="149"/>
        <end position="151"/>
    </location>
    <ligand>
        <name>substrate</name>
    </ligand>
</feature>
<evidence type="ECO:0000256" key="5">
    <source>
        <dbReference type="ARBA" id="ARBA00023315"/>
    </source>
</evidence>
<dbReference type="OrthoDB" id="19908at2759"/>
<dbReference type="Gene3D" id="3.30.930.10">
    <property type="entry name" value="Bira Bifunctional Protein, Domain 2"/>
    <property type="match status" value="1"/>
</dbReference>